<protein>
    <submittedName>
        <fullName evidence="2">Uncharacterized protein</fullName>
    </submittedName>
</protein>
<accession>A0A4V1XBM5</accession>
<reference evidence="2 3" key="1">
    <citation type="submission" date="2018-06" db="EMBL/GenBank/DDBJ databases">
        <title>Complete Genomes of Monosporascus.</title>
        <authorList>
            <person name="Robinson A.J."/>
            <person name="Natvig D.O."/>
        </authorList>
    </citation>
    <scope>NUCLEOTIDE SEQUENCE [LARGE SCALE GENOMIC DNA]</scope>
    <source>
        <strain evidence="2 3">CBS 110550</strain>
    </source>
</reference>
<evidence type="ECO:0000256" key="1">
    <source>
        <dbReference type="SAM" id="MobiDB-lite"/>
    </source>
</evidence>
<gene>
    <name evidence="2" type="ORF">DL764_002966</name>
</gene>
<comment type="caution">
    <text evidence="2">The sequence shown here is derived from an EMBL/GenBank/DDBJ whole genome shotgun (WGS) entry which is preliminary data.</text>
</comment>
<feature type="region of interest" description="Disordered" evidence="1">
    <location>
        <begin position="1"/>
        <end position="31"/>
    </location>
</feature>
<name>A0A4V1XBM5_9PEZI</name>
<evidence type="ECO:0000313" key="2">
    <source>
        <dbReference type="EMBL" id="RYP06769.1"/>
    </source>
</evidence>
<feature type="compositionally biased region" description="Basic and acidic residues" evidence="1">
    <location>
        <begin position="7"/>
        <end position="18"/>
    </location>
</feature>
<dbReference type="Proteomes" id="UP000293360">
    <property type="component" value="Unassembled WGS sequence"/>
</dbReference>
<dbReference type="AlphaFoldDB" id="A0A4V1XBM5"/>
<sequence length="202" mass="23005">MTFQQTRDLRSAAQDSKRFKEHKAKWSLGARSSAGVHQLWNSDRLTGSASQQAKVRPQKRLYEPHQSSNIVKPRNGMIAHDIPQSHSRAKCDALAELKDPSNISRSIHDFLPSPDDRRLDVSDNFLYSFDRTDTPGKPLSLDIFVKTNPRETEKLVEKEYEVLDGNGDALKGRKARRDLRRKSPQPVAEEARIVEDDGFELI</sequence>
<keyword evidence="3" id="KW-1185">Reference proteome</keyword>
<dbReference type="OrthoDB" id="5153521at2759"/>
<dbReference type="STRING" id="155417.A0A4V1XBM5"/>
<proteinExistence type="predicted"/>
<dbReference type="EMBL" id="QJNU01000117">
    <property type="protein sequence ID" value="RYP06769.1"/>
    <property type="molecule type" value="Genomic_DNA"/>
</dbReference>
<organism evidence="2 3">
    <name type="scientific">Monosporascus ibericus</name>
    <dbReference type="NCBI Taxonomy" id="155417"/>
    <lineage>
        <taxon>Eukaryota</taxon>
        <taxon>Fungi</taxon>
        <taxon>Dikarya</taxon>
        <taxon>Ascomycota</taxon>
        <taxon>Pezizomycotina</taxon>
        <taxon>Sordariomycetes</taxon>
        <taxon>Xylariomycetidae</taxon>
        <taxon>Xylariales</taxon>
        <taxon>Xylariales incertae sedis</taxon>
        <taxon>Monosporascus</taxon>
    </lineage>
</organism>
<evidence type="ECO:0000313" key="3">
    <source>
        <dbReference type="Proteomes" id="UP000293360"/>
    </source>
</evidence>